<dbReference type="GO" id="GO:0004089">
    <property type="term" value="F:carbonate dehydratase activity"/>
    <property type="evidence" value="ECO:0007669"/>
    <property type="project" value="UniProtKB-EC"/>
</dbReference>
<evidence type="ECO:0000313" key="9">
    <source>
        <dbReference type="EMBL" id="AXF41550.1"/>
    </source>
</evidence>
<dbReference type="InterPro" id="IPR036398">
    <property type="entry name" value="CA_dom_sf"/>
</dbReference>
<comment type="similarity">
    <text evidence="1">Belongs to the alpha-carbonic anhydrase family.</text>
</comment>
<organism evidence="9">
    <name type="scientific">Chlorella sp. ArM0029B</name>
    <dbReference type="NCBI Taxonomy" id="1415603"/>
    <lineage>
        <taxon>Eukaryota</taxon>
        <taxon>Viridiplantae</taxon>
        <taxon>Chlorophyta</taxon>
        <taxon>core chlorophytes</taxon>
        <taxon>Trebouxiophyceae</taxon>
        <taxon>Chlorellales</taxon>
        <taxon>Chlorellaceae</taxon>
        <taxon>Chlorella clade</taxon>
        <taxon>Chlorella</taxon>
    </lineage>
</organism>
<evidence type="ECO:0000256" key="7">
    <source>
        <dbReference type="SAM" id="SignalP"/>
    </source>
</evidence>
<dbReference type="SUPFAM" id="SSF51069">
    <property type="entry name" value="Carbonic anhydrase"/>
    <property type="match status" value="1"/>
</dbReference>
<dbReference type="SMART" id="SM01057">
    <property type="entry name" value="Carb_anhydrase"/>
    <property type="match status" value="1"/>
</dbReference>
<evidence type="ECO:0000256" key="1">
    <source>
        <dbReference type="ARBA" id="ARBA00010718"/>
    </source>
</evidence>
<sequence>MKTALVLLALCLAGASACSHVYTHQRGRQLSEGSACSYNHAQAGLDWPAQDKECGWSCSGKSQSPINIPAKGKGTRNLPASLKAKLNFGTATNVRVLNIGHAVQVEFDSPKNNKASVVYFGDSIYTMYNSSSLNSRKAKRVNIEPLQFHFHATSEHLLSGRSTMLELHLVTKMVATPGVPMPKECRTADSMCLAVFGAMYNIRSDPTAKRGDPVMQRIIDALPKCEEAGKDCKRNVAGWKLPLKDLFPANNDYFAYTGSLTTPPCSEGVMWHVFPQIRAELSEAQAIALQTALSTAVMNGEQEKNRLNNRVTLPWNDRTVFYSA</sequence>
<accession>A0A345AXB7</accession>
<dbReference type="GO" id="GO:0008270">
    <property type="term" value="F:zinc ion binding"/>
    <property type="evidence" value="ECO:0007669"/>
    <property type="project" value="InterPro"/>
</dbReference>
<dbReference type="Gene3D" id="3.10.200.10">
    <property type="entry name" value="Alpha carbonic anhydrase"/>
    <property type="match status" value="1"/>
</dbReference>
<dbReference type="CDD" id="cd03124">
    <property type="entry name" value="alpha_CA_prokaryotic_like"/>
    <property type="match status" value="1"/>
</dbReference>
<evidence type="ECO:0000256" key="4">
    <source>
        <dbReference type="ARBA" id="ARBA00022833"/>
    </source>
</evidence>
<evidence type="ECO:0000256" key="3">
    <source>
        <dbReference type="ARBA" id="ARBA00022723"/>
    </source>
</evidence>
<evidence type="ECO:0000256" key="2">
    <source>
        <dbReference type="ARBA" id="ARBA00012925"/>
    </source>
</evidence>
<dbReference type="PROSITE" id="PS51144">
    <property type="entry name" value="ALPHA_CA_2"/>
    <property type="match status" value="1"/>
</dbReference>
<comment type="catalytic activity">
    <reaction evidence="6">
        <text>hydrogencarbonate + H(+) = CO2 + H2O</text>
        <dbReference type="Rhea" id="RHEA:10748"/>
        <dbReference type="ChEBI" id="CHEBI:15377"/>
        <dbReference type="ChEBI" id="CHEBI:15378"/>
        <dbReference type="ChEBI" id="CHEBI:16526"/>
        <dbReference type="ChEBI" id="CHEBI:17544"/>
        <dbReference type="EC" id="4.2.1.1"/>
    </reaction>
</comment>
<reference evidence="9" key="1">
    <citation type="journal article" date="2018" name="Front. Plant Sci.">
        <title>Elevated Inorganic Carbon Concentrating Mechanism Confers Tolerance to High Light in an Arctic Chlorella sp. ArM0029B.</title>
        <authorList>
            <person name="Hwangbo K."/>
            <person name="Lim J.M."/>
            <person name="Jeong S.W."/>
            <person name="Vikramathithan J."/>
            <person name="Park Y.I."/>
            <person name="Jeong W.J."/>
        </authorList>
    </citation>
    <scope>NUCLEOTIDE SEQUENCE</scope>
</reference>
<evidence type="ECO:0000256" key="6">
    <source>
        <dbReference type="ARBA" id="ARBA00048348"/>
    </source>
</evidence>
<evidence type="ECO:0000259" key="8">
    <source>
        <dbReference type="PROSITE" id="PS51144"/>
    </source>
</evidence>
<name>A0A345AXB7_9CHLO</name>
<keyword evidence="4" id="KW-0862">Zinc</keyword>
<feature type="chain" id="PRO_5017062622" description="carbonic anhydrase" evidence="7">
    <location>
        <begin position="18"/>
        <end position="324"/>
    </location>
</feature>
<evidence type="ECO:0000256" key="5">
    <source>
        <dbReference type="ARBA" id="ARBA00023239"/>
    </source>
</evidence>
<feature type="domain" description="Alpha-carbonic anhydrase" evidence="8">
    <location>
        <begin position="34"/>
        <end position="324"/>
    </location>
</feature>
<dbReference type="InterPro" id="IPR023561">
    <property type="entry name" value="Carbonic_anhydrase_a-class"/>
</dbReference>
<keyword evidence="5" id="KW-0456">Lyase</keyword>
<dbReference type="EMBL" id="MG669261">
    <property type="protein sequence ID" value="AXF41550.1"/>
    <property type="molecule type" value="mRNA"/>
</dbReference>
<keyword evidence="7" id="KW-0732">Signal</keyword>
<dbReference type="PANTHER" id="PTHR18952:SF265">
    <property type="entry name" value="CARBONIC ANHYDRASE"/>
    <property type="match status" value="1"/>
</dbReference>
<dbReference type="PANTHER" id="PTHR18952">
    <property type="entry name" value="CARBONIC ANHYDRASE"/>
    <property type="match status" value="1"/>
</dbReference>
<dbReference type="AlphaFoldDB" id="A0A345AXB7"/>
<dbReference type="InterPro" id="IPR041891">
    <property type="entry name" value="Alpha_CA_prokaryot-like"/>
</dbReference>
<protein>
    <recommendedName>
        <fullName evidence="2">carbonic anhydrase</fullName>
        <ecNumber evidence="2">4.2.1.1</ecNumber>
    </recommendedName>
</protein>
<keyword evidence="3" id="KW-0479">Metal-binding</keyword>
<dbReference type="PROSITE" id="PS51257">
    <property type="entry name" value="PROKAR_LIPOPROTEIN"/>
    <property type="match status" value="1"/>
</dbReference>
<dbReference type="Pfam" id="PF00194">
    <property type="entry name" value="Carb_anhydrase"/>
    <property type="match status" value="1"/>
</dbReference>
<proteinExistence type="evidence at transcript level"/>
<dbReference type="EC" id="4.2.1.1" evidence="2"/>
<dbReference type="InterPro" id="IPR001148">
    <property type="entry name" value="CA_dom"/>
</dbReference>
<feature type="signal peptide" evidence="7">
    <location>
        <begin position="1"/>
        <end position="17"/>
    </location>
</feature>